<organism evidence="1">
    <name type="scientific">Magnaporthiopsis poae (strain ATCC 64411 / 73-15)</name>
    <name type="common">Kentucky bluegrass fungus</name>
    <name type="synonym">Magnaporthe poae</name>
    <dbReference type="NCBI Taxonomy" id="644358"/>
    <lineage>
        <taxon>Eukaryota</taxon>
        <taxon>Fungi</taxon>
        <taxon>Dikarya</taxon>
        <taxon>Ascomycota</taxon>
        <taxon>Pezizomycotina</taxon>
        <taxon>Sordariomycetes</taxon>
        <taxon>Sordariomycetidae</taxon>
        <taxon>Magnaporthales</taxon>
        <taxon>Magnaporthaceae</taxon>
        <taxon>Magnaporthiopsis</taxon>
    </lineage>
</organism>
<name>A0A0H2UA63_MAGP6</name>
<reference evidence="1" key="2">
    <citation type="submission" date="2011-03" db="EMBL/GenBank/DDBJ databases">
        <title>Annotation of Magnaporthe poae ATCC 64411.</title>
        <authorList>
            <person name="Ma L.-J."/>
            <person name="Dead R."/>
            <person name="Young S.K."/>
            <person name="Zeng Q."/>
            <person name="Gargeya S."/>
            <person name="Fitzgerald M."/>
            <person name="Haas B."/>
            <person name="Abouelleil A."/>
            <person name="Alvarado L."/>
            <person name="Arachchi H.M."/>
            <person name="Berlin A."/>
            <person name="Brown A."/>
            <person name="Chapman S.B."/>
            <person name="Chen Z."/>
            <person name="Dunbar C."/>
            <person name="Freedman E."/>
            <person name="Gearin G."/>
            <person name="Gellesch M."/>
            <person name="Goldberg J."/>
            <person name="Griggs A."/>
            <person name="Gujja S."/>
            <person name="Heiman D."/>
            <person name="Howarth C."/>
            <person name="Larson L."/>
            <person name="Lui A."/>
            <person name="MacDonald P.J.P."/>
            <person name="Mehta T."/>
            <person name="Montmayeur A."/>
            <person name="Murphy C."/>
            <person name="Neiman D."/>
            <person name="Pearson M."/>
            <person name="Priest M."/>
            <person name="Roberts A."/>
            <person name="Saif S."/>
            <person name="Shea T."/>
            <person name="Shenoy N."/>
            <person name="Sisk P."/>
            <person name="Stolte C."/>
            <person name="Sykes S."/>
            <person name="Yandava C."/>
            <person name="Wortman J."/>
            <person name="Nusbaum C."/>
            <person name="Birren B."/>
        </authorList>
    </citation>
    <scope>NUCLEOTIDE SEQUENCE</scope>
    <source>
        <strain evidence="1">ATCC 64411</strain>
    </source>
</reference>
<dbReference type="VEuPathDB" id="FungiDB:MAPG_11765"/>
<proteinExistence type="predicted"/>
<reference evidence="1" key="1">
    <citation type="submission" date="2010-05" db="EMBL/GenBank/DDBJ databases">
        <title>The Genome Sequence of Magnaporthe poae strain ATCC 64411.</title>
        <authorList>
            <consortium name="The Broad Institute Genome Sequencing Platform"/>
            <consortium name="Broad Institute Genome Sequencing Center for Infectious Disease"/>
            <person name="Ma L.-J."/>
            <person name="Dead R."/>
            <person name="Young S."/>
            <person name="Zeng Q."/>
            <person name="Koehrsen M."/>
            <person name="Alvarado L."/>
            <person name="Berlin A."/>
            <person name="Chapman S.B."/>
            <person name="Chen Z."/>
            <person name="Freedman E."/>
            <person name="Gellesch M."/>
            <person name="Goldberg J."/>
            <person name="Griggs A."/>
            <person name="Gujja S."/>
            <person name="Heilman E.R."/>
            <person name="Heiman D."/>
            <person name="Hepburn T."/>
            <person name="Howarth C."/>
            <person name="Jen D."/>
            <person name="Larson L."/>
            <person name="Mehta T."/>
            <person name="Neiman D."/>
            <person name="Pearson M."/>
            <person name="Roberts A."/>
            <person name="Saif S."/>
            <person name="Shea T."/>
            <person name="Shenoy N."/>
            <person name="Sisk P."/>
            <person name="Stolte C."/>
            <person name="Sykes S."/>
            <person name="Walk T."/>
            <person name="White J."/>
            <person name="Yandava C."/>
            <person name="Haas B."/>
            <person name="Nusbaum C."/>
            <person name="Birren B."/>
        </authorList>
    </citation>
    <scope>NUCLEOTIDE SEQUENCE</scope>
    <source>
        <strain evidence="1">ATCC 64411</strain>
    </source>
</reference>
<evidence type="ECO:0000313" key="1">
    <source>
        <dbReference type="EMBL" id="KLU92802.1"/>
    </source>
</evidence>
<feature type="non-terminal residue" evidence="1">
    <location>
        <position position="138"/>
    </location>
</feature>
<gene>
    <name evidence="1" type="ORF">MAPG_11765</name>
</gene>
<accession>A0A0H2UA63</accession>
<dbReference type="OrthoDB" id="2101715at2759"/>
<protein>
    <submittedName>
        <fullName evidence="1">Uncharacterized protein</fullName>
    </submittedName>
</protein>
<dbReference type="AlphaFoldDB" id="A0A0H2UA63"/>
<dbReference type="EMBL" id="GL876992">
    <property type="protein sequence ID" value="KLU92802.1"/>
    <property type="molecule type" value="Genomic_DNA"/>
</dbReference>
<sequence length="138" mass="15060">MATTVLVPRRHFFEIDDQTWFPDFLRQRVQTGLTLVWNLRVPLLQAAAPAQLVARLLTTHLGPVGGYAFVDFCAGGGGPTPEIERAVNKGRPAAAAAPFVLTDLHPHVSDWVRAARASPNISYFREPVYATSAPTVLV</sequence>